<gene>
    <name evidence="1" type="ORF">L6452_08899</name>
</gene>
<comment type="caution">
    <text evidence="1">The sequence shown here is derived from an EMBL/GenBank/DDBJ whole genome shotgun (WGS) entry which is preliminary data.</text>
</comment>
<dbReference type="Proteomes" id="UP001055879">
    <property type="component" value="Linkage Group LG03"/>
</dbReference>
<organism evidence="1 2">
    <name type="scientific">Arctium lappa</name>
    <name type="common">Greater burdock</name>
    <name type="synonym">Lappa major</name>
    <dbReference type="NCBI Taxonomy" id="4217"/>
    <lineage>
        <taxon>Eukaryota</taxon>
        <taxon>Viridiplantae</taxon>
        <taxon>Streptophyta</taxon>
        <taxon>Embryophyta</taxon>
        <taxon>Tracheophyta</taxon>
        <taxon>Spermatophyta</taxon>
        <taxon>Magnoliopsida</taxon>
        <taxon>eudicotyledons</taxon>
        <taxon>Gunneridae</taxon>
        <taxon>Pentapetalae</taxon>
        <taxon>asterids</taxon>
        <taxon>campanulids</taxon>
        <taxon>Asterales</taxon>
        <taxon>Asteraceae</taxon>
        <taxon>Carduoideae</taxon>
        <taxon>Cardueae</taxon>
        <taxon>Arctiinae</taxon>
        <taxon>Arctium</taxon>
    </lineage>
</organism>
<sequence length="80" mass="8970">MKDGIRFFVELNMKVTSNLSHDRSRVISLQVTTVGFAYYPEVCTIPGIRLPRFNDSHQEKGTTVAFSFPLASYKKISNGG</sequence>
<proteinExistence type="predicted"/>
<protein>
    <submittedName>
        <fullName evidence="1">Uncharacterized protein</fullName>
    </submittedName>
</protein>
<reference evidence="1 2" key="2">
    <citation type="journal article" date="2022" name="Mol. Ecol. Resour.">
        <title>The genomes of chicory, endive, great burdock and yacon provide insights into Asteraceae paleo-polyploidization history and plant inulin production.</title>
        <authorList>
            <person name="Fan W."/>
            <person name="Wang S."/>
            <person name="Wang H."/>
            <person name="Wang A."/>
            <person name="Jiang F."/>
            <person name="Liu H."/>
            <person name="Zhao H."/>
            <person name="Xu D."/>
            <person name="Zhang Y."/>
        </authorList>
    </citation>
    <scope>NUCLEOTIDE SEQUENCE [LARGE SCALE GENOMIC DNA]</scope>
    <source>
        <strain evidence="2">cv. Niubang</strain>
    </source>
</reference>
<keyword evidence="2" id="KW-1185">Reference proteome</keyword>
<evidence type="ECO:0000313" key="1">
    <source>
        <dbReference type="EMBL" id="KAI3746465.1"/>
    </source>
</evidence>
<reference evidence="2" key="1">
    <citation type="journal article" date="2022" name="Mol. Ecol. Resour.">
        <title>The genomes of chicory, endive, great burdock and yacon provide insights into Asteraceae palaeo-polyploidization history and plant inulin production.</title>
        <authorList>
            <person name="Fan W."/>
            <person name="Wang S."/>
            <person name="Wang H."/>
            <person name="Wang A."/>
            <person name="Jiang F."/>
            <person name="Liu H."/>
            <person name="Zhao H."/>
            <person name="Xu D."/>
            <person name="Zhang Y."/>
        </authorList>
    </citation>
    <scope>NUCLEOTIDE SEQUENCE [LARGE SCALE GENOMIC DNA]</scope>
    <source>
        <strain evidence="2">cv. Niubang</strain>
    </source>
</reference>
<dbReference type="EMBL" id="CM042049">
    <property type="protein sequence ID" value="KAI3746465.1"/>
    <property type="molecule type" value="Genomic_DNA"/>
</dbReference>
<name>A0ACB9DIZ3_ARCLA</name>
<accession>A0ACB9DIZ3</accession>
<evidence type="ECO:0000313" key="2">
    <source>
        <dbReference type="Proteomes" id="UP001055879"/>
    </source>
</evidence>